<protein>
    <submittedName>
        <fullName evidence="1">Sulfate adenylyltransferase</fullName>
    </submittedName>
</protein>
<dbReference type="GO" id="GO:0016779">
    <property type="term" value="F:nucleotidyltransferase activity"/>
    <property type="evidence" value="ECO:0007669"/>
    <property type="project" value="UniProtKB-KW"/>
</dbReference>
<reference evidence="2" key="2">
    <citation type="journal article" date="2020" name="Int. J. Syst. Evol. Microbiol.">
        <title>Genomic insights into a novel species Rhodoferax aquaticus sp. nov., isolated from freshwater.</title>
        <authorList>
            <person name="Li T."/>
            <person name="Zhuo Y."/>
            <person name="Jin C.Z."/>
            <person name="Wu X."/>
            <person name="Ko S.R."/>
            <person name="Jin F.J."/>
            <person name="Ahn C.Y."/>
            <person name="Oh H.M."/>
            <person name="Lee H.G."/>
            <person name="Jin L."/>
        </authorList>
    </citation>
    <scope>NUCLEOTIDE SEQUENCE [LARGE SCALE GENOMIC DNA]</scope>
    <source>
        <strain evidence="2">Gr-4</strain>
    </source>
</reference>
<dbReference type="PANTHER" id="PTHR39327">
    <property type="match status" value="1"/>
</dbReference>
<organism evidence="1 2">
    <name type="scientific">Rhodoferax aquaticus</name>
    <dbReference type="NCBI Taxonomy" id="2527691"/>
    <lineage>
        <taxon>Bacteria</taxon>
        <taxon>Pseudomonadati</taxon>
        <taxon>Pseudomonadota</taxon>
        <taxon>Betaproteobacteria</taxon>
        <taxon>Burkholderiales</taxon>
        <taxon>Comamonadaceae</taxon>
        <taxon>Rhodoferax</taxon>
    </lineage>
</organism>
<dbReference type="AlphaFoldDB" id="A0A515EPF4"/>
<keyword evidence="1" id="KW-0808">Transferase</keyword>
<evidence type="ECO:0000313" key="2">
    <source>
        <dbReference type="Proteomes" id="UP000317365"/>
    </source>
</evidence>
<reference evidence="2" key="1">
    <citation type="submission" date="2019-02" db="EMBL/GenBank/DDBJ databases">
        <title>Complete genome sequence of Rhodoferax sp. Gr-4.</title>
        <authorList>
            <person name="Jin L."/>
        </authorList>
    </citation>
    <scope>NUCLEOTIDE SEQUENCE [LARGE SCALE GENOMIC DNA]</scope>
    <source>
        <strain evidence="2">Gr-4</strain>
    </source>
</reference>
<dbReference type="InterPro" id="IPR010319">
    <property type="entry name" value="Transglutaminase-like_Cys_pept"/>
</dbReference>
<dbReference type="RefSeq" id="WP_142811557.1">
    <property type="nucleotide sequence ID" value="NZ_CP036282.1"/>
</dbReference>
<dbReference type="Pfam" id="PF06035">
    <property type="entry name" value="Peptidase_C93"/>
    <property type="match status" value="1"/>
</dbReference>
<evidence type="ECO:0000313" key="1">
    <source>
        <dbReference type="EMBL" id="QDL54547.1"/>
    </source>
</evidence>
<sequence length="227" mass="25485">MALGLSWLKKPHVPVACLLLSVALVAPGWAGLLDFSDNLVSYVEKRWGREAPPRLKVWQRVVRDSKAATDKGQTEPATMKVVNSFFNQVPYISDLEHWKVLDYWATPVELLGSFGGDCEDYSISKYLSLKDIGVPVEKLRITYVRALRLGEAHMVLAYYPTPDADPLILDNLIGDIRPASQRTDLEPVYGFNDDDLWVTGGAARKGGASNVRLWRDLLEKLAKEQRM</sequence>
<dbReference type="EMBL" id="CP036282">
    <property type="protein sequence ID" value="QDL54547.1"/>
    <property type="molecule type" value="Genomic_DNA"/>
</dbReference>
<dbReference type="KEGG" id="rhg:EXZ61_10430"/>
<keyword evidence="2" id="KW-1185">Reference proteome</keyword>
<name>A0A515EPF4_9BURK</name>
<dbReference type="Proteomes" id="UP000317365">
    <property type="component" value="Chromosome"/>
</dbReference>
<accession>A0A515EPF4</accession>
<gene>
    <name evidence="1" type="ORF">EXZ61_10430</name>
</gene>
<dbReference type="Gene3D" id="3.10.620.30">
    <property type="match status" value="1"/>
</dbReference>
<dbReference type="PANTHER" id="PTHR39327:SF1">
    <property type="entry name" value="BLR5470 PROTEIN"/>
    <property type="match status" value="1"/>
</dbReference>
<keyword evidence="1" id="KW-0548">Nucleotidyltransferase</keyword>
<proteinExistence type="predicted"/>